<dbReference type="InterPro" id="IPR002138">
    <property type="entry name" value="Pept_C14_p10"/>
</dbReference>
<dbReference type="PRINTS" id="PR00376">
    <property type="entry name" value="IL1BCENZYME"/>
</dbReference>
<dbReference type="InterPro" id="IPR033139">
    <property type="entry name" value="Caspase_cys_AS"/>
</dbReference>
<dbReference type="GO" id="GO:0005737">
    <property type="term" value="C:cytoplasm"/>
    <property type="evidence" value="ECO:0007669"/>
    <property type="project" value="TreeGrafter"/>
</dbReference>
<dbReference type="InterPro" id="IPR029030">
    <property type="entry name" value="Caspase-like_dom_sf"/>
</dbReference>
<dbReference type="GO" id="GO:0004197">
    <property type="term" value="F:cysteine-type endopeptidase activity"/>
    <property type="evidence" value="ECO:0007669"/>
    <property type="project" value="InterPro"/>
</dbReference>
<keyword evidence="11" id="KW-1185">Reference proteome</keyword>
<dbReference type="InterPro" id="IPR002398">
    <property type="entry name" value="Pept_C14"/>
</dbReference>
<dbReference type="PROSITE" id="PS50208">
    <property type="entry name" value="CASPASE_P20"/>
    <property type="match status" value="1"/>
</dbReference>
<evidence type="ECO:0000259" key="9">
    <source>
        <dbReference type="PROSITE" id="PS50207"/>
    </source>
</evidence>
<dbReference type="SUPFAM" id="SSF52129">
    <property type="entry name" value="Caspase-like"/>
    <property type="match status" value="1"/>
</dbReference>
<keyword evidence="2" id="KW-0645">Protease</keyword>
<dbReference type="Proteomes" id="UP000050795">
    <property type="component" value="Unassembled WGS sequence"/>
</dbReference>
<organism evidence="11 12">
    <name type="scientific">Trichobilharzia regenti</name>
    <name type="common">Nasal bird schistosome</name>
    <dbReference type="NCBI Taxonomy" id="157069"/>
    <lineage>
        <taxon>Eukaryota</taxon>
        <taxon>Metazoa</taxon>
        <taxon>Spiralia</taxon>
        <taxon>Lophotrochozoa</taxon>
        <taxon>Platyhelminthes</taxon>
        <taxon>Trematoda</taxon>
        <taxon>Digenea</taxon>
        <taxon>Strigeidida</taxon>
        <taxon>Schistosomatoidea</taxon>
        <taxon>Schistosomatidae</taxon>
        <taxon>Trichobilharzia</taxon>
    </lineage>
</organism>
<evidence type="ECO:0000256" key="5">
    <source>
        <dbReference type="ARBA" id="ARBA00022807"/>
    </source>
</evidence>
<dbReference type="PANTHER" id="PTHR10454">
    <property type="entry name" value="CASPASE"/>
    <property type="match status" value="1"/>
</dbReference>
<keyword evidence="4" id="KW-0378">Hydrolase</keyword>
<comment type="similarity">
    <text evidence="1 7">Belongs to the peptidase C14A family.</text>
</comment>
<evidence type="ECO:0000256" key="7">
    <source>
        <dbReference type="RuleBase" id="RU003971"/>
    </source>
</evidence>
<dbReference type="InterPro" id="IPR001309">
    <property type="entry name" value="Pept_C14_p20"/>
</dbReference>
<evidence type="ECO:0000256" key="6">
    <source>
        <dbReference type="ARBA" id="ARBA00023145"/>
    </source>
</evidence>
<dbReference type="WBParaSite" id="TREG1_89320.1">
    <property type="protein sequence ID" value="TREG1_89320.1"/>
    <property type="gene ID" value="TREG1_89320"/>
</dbReference>
<dbReference type="InterPro" id="IPR015917">
    <property type="entry name" value="Pept_C14A"/>
</dbReference>
<dbReference type="PROSITE" id="PS50207">
    <property type="entry name" value="CASPASE_P10"/>
    <property type="match status" value="1"/>
</dbReference>
<dbReference type="Gene3D" id="3.40.50.1460">
    <property type="match status" value="1"/>
</dbReference>
<sequence>MDDEVDNCNVNHSVIEESQSLSRIRPTLLCDSPQNKQTGKSQTHSKNCSKSSTSLLPDFSVPTNRIPTSYVYSSDNTERGLCVVFSVDKFDPILCLPPRNGSLVDIQHIKKAFQSLDFKVMVHSNPTTETLCSTIQAISMQNLSSHDCFACVILSHGDEGDLIYARDGSIPLDRIIAPFRGDQCSDLRGKPKLFFIQACRGMGLDDGVFVCDGPLSRDKSENPPSSALRRIPIEADLFIAYAVQPGYYAFRNSVNGSWFIRALSDALLRYGNTLDLLSIMTRVNYEVAYEYESTAANPAFSGKKQMPSFVSTLTKQVIFPPKHRKPH</sequence>
<evidence type="ECO:0000259" key="10">
    <source>
        <dbReference type="PROSITE" id="PS50208"/>
    </source>
</evidence>
<reference evidence="11" key="1">
    <citation type="submission" date="2022-06" db="EMBL/GenBank/DDBJ databases">
        <authorList>
            <person name="Berger JAMES D."/>
            <person name="Berger JAMES D."/>
        </authorList>
    </citation>
    <scope>NUCLEOTIDE SEQUENCE [LARGE SCALE GENOMIC DNA]</scope>
</reference>
<evidence type="ECO:0000313" key="11">
    <source>
        <dbReference type="Proteomes" id="UP000050795"/>
    </source>
</evidence>
<evidence type="ECO:0000256" key="4">
    <source>
        <dbReference type="ARBA" id="ARBA00022801"/>
    </source>
</evidence>
<keyword evidence="6" id="KW-0865">Zymogen</keyword>
<evidence type="ECO:0000313" key="12">
    <source>
        <dbReference type="WBParaSite" id="TREG1_89320.1"/>
    </source>
</evidence>
<dbReference type="CDD" id="cd00032">
    <property type="entry name" value="CASc"/>
    <property type="match status" value="1"/>
</dbReference>
<feature type="domain" description="Caspase family p10" evidence="9">
    <location>
        <begin position="227"/>
        <end position="321"/>
    </location>
</feature>
<accession>A0AA85KI27</accession>
<dbReference type="PROSITE" id="PS01122">
    <property type="entry name" value="CASPASE_CYS"/>
    <property type="match status" value="1"/>
</dbReference>
<dbReference type="PANTHER" id="PTHR10454:SF232">
    <property type="entry name" value="AT03047P-RELATED"/>
    <property type="match status" value="1"/>
</dbReference>
<keyword evidence="3" id="KW-0053">Apoptosis</keyword>
<dbReference type="SMART" id="SM00115">
    <property type="entry name" value="CASc"/>
    <property type="match status" value="1"/>
</dbReference>
<dbReference type="InterPro" id="IPR011600">
    <property type="entry name" value="Pept_C14_caspase"/>
</dbReference>
<dbReference type="AlphaFoldDB" id="A0AA85KI27"/>
<feature type="domain" description="Caspase family p20" evidence="10">
    <location>
        <begin position="78"/>
        <end position="201"/>
    </location>
</feature>
<dbReference type="GO" id="GO:0006915">
    <property type="term" value="P:apoptotic process"/>
    <property type="evidence" value="ECO:0007669"/>
    <property type="project" value="UniProtKB-KW"/>
</dbReference>
<evidence type="ECO:0000256" key="8">
    <source>
        <dbReference type="SAM" id="MobiDB-lite"/>
    </source>
</evidence>
<evidence type="ECO:0008006" key="13">
    <source>
        <dbReference type="Google" id="ProtNLM"/>
    </source>
</evidence>
<evidence type="ECO:0000256" key="3">
    <source>
        <dbReference type="ARBA" id="ARBA00022703"/>
    </source>
</evidence>
<dbReference type="GO" id="GO:0043525">
    <property type="term" value="P:positive regulation of neuron apoptotic process"/>
    <property type="evidence" value="ECO:0007669"/>
    <property type="project" value="TreeGrafter"/>
</dbReference>
<dbReference type="FunFam" id="3.40.50.1460:FF:000001">
    <property type="entry name" value="Caspase-3 preproprotein"/>
    <property type="match status" value="1"/>
</dbReference>
<dbReference type="GO" id="GO:0006508">
    <property type="term" value="P:proteolysis"/>
    <property type="evidence" value="ECO:0007669"/>
    <property type="project" value="UniProtKB-KW"/>
</dbReference>
<feature type="region of interest" description="Disordered" evidence="8">
    <location>
        <begin position="32"/>
        <end position="53"/>
    </location>
</feature>
<protein>
    <recommendedName>
        <fullName evidence="13">CASPASE_P20 domain-containing protein</fullName>
    </recommendedName>
</protein>
<evidence type="ECO:0000256" key="1">
    <source>
        <dbReference type="ARBA" id="ARBA00010134"/>
    </source>
</evidence>
<proteinExistence type="inferred from homology"/>
<dbReference type="Pfam" id="PF00656">
    <property type="entry name" value="Peptidase_C14"/>
    <property type="match status" value="1"/>
</dbReference>
<keyword evidence="5" id="KW-0788">Thiol protease</keyword>
<reference evidence="12" key="2">
    <citation type="submission" date="2023-11" db="UniProtKB">
        <authorList>
            <consortium name="WormBaseParasite"/>
        </authorList>
    </citation>
    <scope>IDENTIFICATION</scope>
</reference>
<evidence type="ECO:0000256" key="2">
    <source>
        <dbReference type="ARBA" id="ARBA00022670"/>
    </source>
</evidence>
<name>A0AA85KI27_TRIRE</name>